<comment type="function">
    <text evidence="4">Poorly processive, error-prone DNA polymerase involved in untargeted mutagenesis. Copies undamaged DNA at stalled replication forks, which arise in vivo from mismatched or misaligned primer ends. These misaligned primers can be extended by PolIV. Exhibits no 3'-5' exonuclease (proofreading) activity. May be involved in translesional synthesis, in conjunction with the beta clamp from PolIII.</text>
</comment>
<dbReference type="SUPFAM" id="SSF56672">
    <property type="entry name" value="DNA/RNA polymerases"/>
    <property type="match status" value="1"/>
</dbReference>
<organism evidence="7 8">
    <name type="scientific">Sphingosinicella xenopeptidilytica</name>
    <dbReference type="NCBI Taxonomy" id="364098"/>
    <lineage>
        <taxon>Bacteria</taxon>
        <taxon>Pseudomonadati</taxon>
        <taxon>Pseudomonadota</taxon>
        <taxon>Alphaproteobacteria</taxon>
        <taxon>Sphingomonadales</taxon>
        <taxon>Sphingosinicellaceae</taxon>
        <taxon>Sphingosinicella</taxon>
    </lineage>
</organism>
<dbReference type="Proteomes" id="UP001597124">
    <property type="component" value="Unassembled WGS sequence"/>
</dbReference>
<accession>A0ABW3C7D5</accession>
<dbReference type="Gene3D" id="3.30.1490.100">
    <property type="entry name" value="DNA polymerase, Y-family, little finger domain"/>
    <property type="match status" value="1"/>
</dbReference>
<dbReference type="Gene3D" id="3.30.70.270">
    <property type="match status" value="1"/>
</dbReference>
<dbReference type="Gene3D" id="1.10.150.20">
    <property type="entry name" value="5' to 3' exonuclease, C-terminal subdomain"/>
    <property type="match status" value="1"/>
</dbReference>
<dbReference type="InterPro" id="IPR043128">
    <property type="entry name" value="Rev_trsase/Diguanyl_cyclase"/>
</dbReference>
<gene>
    <name evidence="7" type="ORF">ACFQ00_15705</name>
</gene>
<reference evidence="8" key="1">
    <citation type="journal article" date="2019" name="Int. J. Syst. Evol. Microbiol.">
        <title>The Global Catalogue of Microorganisms (GCM) 10K type strain sequencing project: providing services to taxonomists for standard genome sequencing and annotation.</title>
        <authorList>
            <consortium name="The Broad Institute Genomics Platform"/>
            <consortium name="The Broad Institute Genome Sequencing Center for Infectious Disease"/>
            <person name="Wu L."/>
            <person name="Ma J."/>
        </authorList>
    </citation>
    <scope>NUCLEOTIDE SEQUENCE [LARGE SCALE GENOMIC DNA]</scope>
    <source>
        <strain evidence="8">CCUG 52537</strain>
    </source>
</reference>
<evidence type="ECO:0000256" key="1">
    <source>
        <dbReference type="ARBA" id="ARBA00010945"/>
    </source>
</evidence>
<proteinExistence type="inferred from homology"/>
<evidence type="ECO:0000313" key="7">
    <source>
        <dbReference type="EMBL" id="MFD0849780.1"/>
    </source>
</evidence>
<dbReference type="InterPro" id="IPR050116">
    <property type="entry name" value="DNA_polymerase-Y"/>
</dbReference>
<sequence>MRPDSPLRWLFLDLNSYFASVEQQLQPHLRGKPVVVSPVDTDTTSAIAASYEAKAFGIRTGTPIWEAKRLCRDLIITPARHGAYVEYHNRIVAEVDRHIPVTKVCSIDEVACRLMDNENDPAFVRDLARRIKAGIAANVGEYLKCSIGVAPTRLVAKIACDMQKPDGLTVIEAHELPERLYVLKLTDIPGIGRKMERRLAAKGVLSIRDLIARGPKRAGEAWGAVNGDRLWWSLTGREVPEIETQHRSIGHSQVLSPSKRDPVAALATARRLCLKAASRLRREGYAARSLLLHARLEDGGKFAAHQRLPLTQDSFSFLAQLNALWPRLADAARQQPTGARIRMIGVTLAEIAPAGHEQGALFDRDDIDHALAREARGLRLSEAMDKANAKFGRNAVTLGPLMGGRIDHVGAKIAFHRIPDMAEFHE</sequence>
<feature type="domain" description="UmuC" evidence="6">
    <location>
        <begin position="9"/>
        <end position="192"/>
    </location>
</feature>
<dbReference type="InterPro" id="IPR043502">
    <property type="entry name" value="DNA/RNA_pol_sf"/>
</dbReference>
<evidence type="ECO:0000256" key="3">
    <source>
        <dbReference type="ARBA" id="ARBA00012417"/>
    </source>
</evidence>
<dbReference type="Pfam" id="PF00817">
    <property type="entry name" value="IMS"/>
    <property type="match status" value="1"/>
</dbReference>
<dbReference type="InterPro" id="IPR017961">
    <property type="entry name" value="DNA_pol_Y-fam_little_finger"/>
</dbReference>
<keyword evidence="8" id="KW-1185">Reference proteome</keyword>
<comment type="similarity">
    <text evidence="1">Belongs to the DNA polymerase type-Y family.</text>
</comment>
<dbReference type="Pfam" id="PF11799">
    <property type="entry name" value="IMS_C"/>
    <property type="match status" value="1"/>
</dbReference>
<comment type="catalytic activity">
    <reaction evidence="5">
        <text>DNA(n) + a 2'-deoxyribonucleoside 5'-triphosphate = DNA(n+1) + diphosphate</text>
        <dbReference type="Rhea" id="RHEA:22508"/>
        <dbReference type="Rhea" id="RHEA-COMP:17339"/>
        <dbReference type="Rhea" id="RHEA-COMP:17340"/>
        <dbReference type="ChEBI" id="CHEBI:33019"/>
        <dbReference type="ChEBI" id="CHEBI:61560"/>
        <dbReference type="ChEBI" id="CHEBI:173112"/>
        <dbReference type="EC" id="2.7.7.7"/>
    </reaction>
</comment>
<dbReference type="EMBL" id="JBHTIK010000012">
    <property type="protein sequence ID" value="MFD0849780.1"/>
    <property type="molecule type" value="Genomic_DNA"/>
</dbReference>
<evidence type="ECO:0000259" key="6">
    <source>
        <dbReference type="PROSITE" id="PS50173"/>
    </source>
</evidence>
<dbReference type="CDD" id="cd00424">
    <property type="entry name" value="PolY"/>
    <property type="match status" value="1"/>
</dbReference>
<comment type="subunit">
    <text evidence="2">Monomer.</text>
</comment>
<dbReference type="EC" id="2.7.7.7" evidence="3"/>
<dbReference type="InterPro" id="IPR036775">
    <property type="entry name" value="DNA_pol_Y-fam_lit_finger_sf"/>
</dbReference>
<dbReference type="InterPro" id="IPR001126">
    <property type="entry name" value="UmuC"/>
</dbReference>
<dbReference type="PANTHER" id="PTHR11076">
    <property type="entry name" value="DNA REPAIR POLYMERASE UMUC / TRANSFERASE FAMILY MEMBER"/>
    <property type="match status" value="1"/>
</dbReference>
<evidence type="ECO:0000256" key="5">
    <source>
        <dbReference type="ARBA" id="ARBA00049244"/>
    </source>
</evidence>
<dbReference type="SUPFAM" id="SSF100879">
    <property type="entry name" value="Lesion bypass DNA polymerase (Y-family), little finger domain"/>
    <property type="match status" value="1"/>
</dbReference>
<dbReference type="RefSeq" id="WP_381492873.1">
    <property type="nucleotide sequence ID" value="NZ_JBHTIK010000012.1"/>
</dbReference>
<protein>
    <recommendedName>
        <fullName evidence="3">DNA-directed DNA polymerase</fullName>
        <ecNumber evidence="3">2.7.7.7</ecNumber>
    </recommendedName>
</protein>
<evidence type="ECO:0000256" key="2">
    <source>
        <dbReference type="ARBA" id="ARBA00011245"/>
    </source>
</evidence>
<dbReference type="PANTHER" id="PTHR11076:SF34">
    <property type="entry name" value="PROTEIN UMUC"/>
    <property type="match status" value="1"/>
</dbReference>
<dbReference type="Gene3D" id="3.40.1170.60">
    <property type="match status" value="1"/>
</dbReference>
<comment type="caution">
    <text evidence="7">The sequence shown here is derived from an EMBL/GenBank/DDBJ whole genome shotgun (WGS) entry which is preliminary data.</text>
</comment>
<evidence type="ECO:0000256" key="4">
    <source>
        <dbReference type="ARBA" id="ARBA00025589"/>
    </source>
</evidence>
<dbReference type="PROSITE" id="PS50173">
    <property type="entry name" value="UMUC"/>
    <property type="match status" value="1"/>
</dbReference>
<name>A0ABW3C7D5_SPHXN</name>
<evidence type="ECO:0000313" key="8">
    <source>
        <dbReference type="Proteomes" id="UP001597124"/>
    </source>
</evidence>